<organism evidence="2 3">
    <name type="scientific">Thalassobacillus hwangdonensis</name>
    <dbReference type="NCBI Taxonomy" id="546108"/>
    <lineage>
        <taxon>Bacteria</taxon>
        <taxon>Bacillati</taxon>
        <taxon>Bacillota</taxon>
        <taxon>Bacilli</taxon>
        <taxon>Bacillales</taxon>
        <taxon>Bacillaceae</taxon>
        <taxon>Thalassobacillus</taxon>
    </lineage>
</organism>
<evidence type="ECO:0000313" key="2">
    <source>
        <dbReference type="EMBL" id="MFD1018672.1"/>
    </source>
</evidence>
<evidence type="ECO:0000313" key="3">
    <source>
        <dbReference type="Proteomes" id="UP001596990"/>
    </source>
</evidence>
<sequence length="121" mass="13802">MYNKSETPFASTQLDEKSSIQPKVTVSRQEQPKPKFKREHISCFSKVFVDEEALASYCATHPNITVSTQSVNPRGEISVTINEYEPCFVFHSNEEIGPWIESNKDFEVVRVDRTAGKVFVK</sequence>
<feature type="region of interest" description="Disordered" evidence="1">
    <location>
        <begin position="1"/>
        <end position="35"/>
    </location>
</feature>
<gene>
    <name evidence="2" type="ORF">ACFQ2J_05590</name>
</gene>
<comment type="caution">
    <text evidence="2">The sequence shown here is derived from an EMBL/GenBank/DDBJ whole genome shotgun (WGS) entry which is preliminary data.</text>
</comment>
<dbReference type="Proteomes" id="UP001596990">
    <property type="component" value="Unassembled WGS sequence"/>
</dbReference>
<dbReference type="RefSeq" id="WP_386057352.1">
    <property type="nucleotide sequence ID" value="NZ_JBHTKL010000001.1"/>
</dbReference>
<name>A0ABW3KZW7_9BACI</name>
<protein>
    <submittedName>
        <fullName evidence="2">Uncharacterized protein</fullName>
    </submittedName>
</protein>
<reference evidence="3" key="1">
    <citation type="journal article" date="2019" name="Int. J. Syst. Evol. Microbiol.">
        <title>The Global Catalogue of Microorganisms (GCM) 10K type strain sequencing project: providing services to taxonomists for standard genome sequencing and annotation.</title>
        <authorList>
            <consortium name="The Broad Institute Genomics Platform"/>
            <consortium name="The Broad Institute Genome Sequencing Center for Infectious Disease"/>
            <person name="Wu L."/>
            <person name="Ma J."/>
        </authorList>
    </citation>
    <scope>NUCLEOTIDE SEQUENCE [LARGE SCALE GENOMIC DNA]</scope>
    <source>
        <strain evidence="3">CCUG 56607</strain>
    </source>
</reference>
<keyword evidence="3" id="KW-1185">Reference proteome</keyword>
<feature type="compositionally biased region" description="Polar residues" evidence="1">
    <location>
        <begin position="1"/>
        <end position="29"/>
    </location>
</feature>
<proteinExistence type="predicted"/>
<evidence type="ECO:0000256" key="1">
    <source>
        <dbReference type="SAM" id="MobiDB-lite"/>
    </source>
</evidence>
<accession>A0ABW3KZW7</accession>
<dbReference type="EMBL" id="JBHTKL010000001">
    <property type="protein sequence ID" value="MFD1018672.1"/>
    <property type="molecule type" value="Genomic_DNA"/>
</dbReference>